<reference evidence="1 2" key="1">
    <citation type="submission" date="2015-02" db="EMBL/GenBank/DDBJ databases">
        <title>Complete genome sequences of Edwardsiella bacteriophages, PEi20 and PEi26.</title>
        <authorList>
            <person name="Yasuike M."/>
            <person name="Nishiki I."/>
            <person name="Iwasaki Y."/>
            <person name="Nakamura Y."/>
            <person name="Fujiwara A."/>
            <person name="Hassan E.S."/>
            <person name="Mahmoud M.M."/>
            <person name="Kawato Y."/>
            <person name="Nagai S."/>
            <person name="Kobayashi T."/>
            <person name="Ototake M."/>
            <person name="Nakai T."/>
        </authorList>
    </citation>
    <scope>NUCLEOTIDE SEQUENCE [LARGE SCALE GENOMIC DNA]</scope>
</reference>
<sequence>MSINSVLVCSETEVILERPEYERLLKIESLLWQIECAMPSGLESWVDDEELEKLRGE</sequence>
<protein>
    <submittedName>
        <fullName evidence="1">Uncharacterized protein</fullName>
    </submittedName>
</protein>
<name>A0A0B6VNL4_9CAUD</name>
<keyword evidence="2" id="KW-1185">Reference proteome</keyword>
<proteinExistence type="predicted"/>
<evidence type="ECO:0000313" key="1">
    <source>
        <dbReference type="EMBL" id="BAQ22733.1"/>
    </source>
</evidence>
<organism evidence="1 2">
    <name type="scientific">Edwardsiella phage PEi20</name>
    <dbReference type="NCBI Taxonomy" id="1608310"/>
    <lineage>
        <taxon>Viruses</taxon>
        <taxon>Duplodnaviria</taxon>
        <taxon>Heunggongvirae</taxon>
        <taxon>Uroviricota</taxon>
        <taxon>Caudoviricetes</taxon>
        <taxon>Pantevenvirales</taxon>
        <taxon>Straboviridae</taxon>
        <taxon>Tevenvirinae</taxon>
        <taxon>Kanagawavirus</taxon>
        <taxon>Kanagawavirus pei20</taxon>
    </lineage>
</organism>
<dbReference type="OrthoDB" id="26020at10239"/>
<dbReference type="GeneID" id="26519043"/>
<dbReference type="EMBL" id="AP014714">
    <property type="protein sequence ID" value="BAQ22733.1"/>
    <property type="molecule type" value="Genomic_DNA"/>
</dbReference>
<accession>A0A0B6VNL4</accession>
<evidence type="ECO:0000313" key="2">
    <source>
        <dbReference type="Proteomes" id="UP000204657"/>
    </source>
</evidence>
<dbReference type="KEGG" id="vg:26519043"/>
<dbReference type="Proteomes" id="UP000204657">
    <property type="component" value="Segment"/>
</dbReference>
<dbReference type="RefSeq" id="YP_009190241.1">
    <property type="nucleotide sequence ID" value="NC_028683.1"/>
</dbReference>